<gene>
    <name evidence="2" type="ORF">QYT958_LOCUS45478</name>
</gene>
<organism evidence="2 3">
    <name type="scientific">Rotaria socialis</name>
    <dbReference type="NCBI Taxonomy" id="392032"/>
    <lineage>
        <taxon>Eukaryota</taxon>
        <taxon>Metazoa</taxon>
        <taxon>Spiralia</taxon>
        <taxon>Gnathifera</taxon>
        <taxon>Rotifera</taxon>
        <taxon>Eurotatoria</taxon>
        <taxon>Bdelloidea</taxon>
        <taxon>Philodinida</taxon>
        <taxon>Philodinidae</taxon>
        <taxon>Rotaria</taxon>
    </lineage>
</organism>
<feature type="region of interest" description="Disordered" evidence="1">
    <location>
        <begin position="1"/>
        <end position="46"/>
    </location>
</feature>
<proteinExistence type="predicted"/>
<reference evidence="2" key="1">
    <citation type="submission" date="2021-02" db="EMBL/GenBank/DDBJ databases">
        <authorList>
            <person name="Nowell W R."/>
        </authorList>
    </citation>
    <scope>NUCLEOTIDE SEQUENCE</scope>
</reference>
<dbReference type="AlphaFoldDB" id="A0A822ET87"/>
<dbReference type="Proteomes" id="UP000663848">
    <property type="component" value="Unassembled WGS sequence"/>
</dbReference>
<feature type="compositionally biased region" description="Basic residues" evidence="1">
    <location>
        <begin position="27"/>
        <end position="39"/>
    </location>
</feature>
<accession>A0A822ET87</accession>
<feature type="compositionally biased region" description="Low complexity" evidence="1">
    <location>
        <begin position="10"/>
        <end position="26"/>
    </location>
</feature>
<feature type="non-terminal residue" evidence="2">
    <location>
        <position position="1"/>
    </location>
</feature>
<evidence type="ECO:0000313" key="3">
    <source>
        <dbReference type="Proteomes" id="UP000663848"/>
    </source>
</evidence>
<evidence type="ECO:0000256" key="1">
    <source>
        <dbReference type="SAM" id="MobiDB-lite"/>
    </source>
</evidence>
<name>A0A822ET87_9BILA</name>
<protein>
    <submittedName>
        <fullName evidence="2">Uncharacterized protein</fullName>
    </submittedName>
</protein>
<dbReference type="EMBL" id="CAJOBR010075825">
    <property type="protein sequence ID" value="CAF5111691.1"/>
    <property type="molecule type" value="Genomic_DNA"/>
</dbReference>
<evidence type="ECO:0000313" key="2">
    <source>
        <dbReference type="EMBL" id="CAF5111691.1"/>
    </source>
</evidence>
<comment type="caution">
    <text evidence="2">The sequence shown here is derived from an EMBL/GenBank/DDBJ whole genome shotgun (WGS) entry which is preliminary data.</text>
</comment>
<sequence length="46" mass="5219">IDETSPQPLPSSSSSLNRPNDTVTNKTIKKKKQTKKKRKDPNEPQK</sequence>